<feature type="region of interest" description="Disordered" evidence="5">
    <location>
        <begin position="62"/>
        <end position="118"/>
    </location>
</feature>
<dbReference type="GO" id="GO:0005854">
    <property type="term" value="C:nascent polypeptide-associated complex"/>
    <property type="evidence" value="ECO:0007669"/>
    <property type="project" value="InterPro"/>
</dbReference>
<evidence type="ECO:0000256" key="1">
    <source>
        <dbReference type="ARBA" id="ARBA00004496"/>
    </source>
</evidence>
<comment type="similarity">
    <text evidence="2">Belongs to the NAC-alpha family.</text>
</comment>
<dbReference type="PROSITE" id="PS51151">
    <property type="entry name" value="NAC_AB"/>
    <property type="match status" value="1"/>
</dbReference>
<keyword evidence="8" id="KW-1185">Reference proteome</keyword>
<gene>
    <name evidence="7" type="ORF">C6P46_003992</name>
</gene>
<dbReference type="InterPro" id="IPR038187">
    <property type="entry name" value="NAC_A/B_dom_sf"/>
</dbReference>
<evidence type="ECO:0000256" key="4">
    <source>
        <dbReference type="ARBA" id="ARBA00030300"/>
    </source>
</evidence>
<organism evidence="7 8">
    <name type="scientific">Rhodotorula mucilaginosa</name>
    <name type="common">Yeast</name>
    <name type="synonym">Rhodotorula rubra</name>
    <dbReference type="NCBI Taxonomy" id="5537"/>
    <lineage>
        <taxon>Eukaryota</taxon>
        <taxon>Fungi</taxon>
        <taxon>Dikarya</taxon>
        <taxon>Basidiomycota</taxon>
        <taxon>Pucciniomycotina</taxon>
        <taxon>Microbotryomycetes</taxon>
        <taxon>Sporidiobolales</taxon>
        <taxon>Sporidiobolaceae</taxon>
        <taxon>Rhodotorula</taxon>
    </lineage>
</organism>
<dbReference type="InterPro" id="IPR002715">
    <property type="entry name" value="Nas_poly-pep-assoc_cplx_dom"/>
</dbReference>
<feature type="domain" description="NAC-A/B" evidence="6">
    <location>
        <begin position="1"/>
        <end position="65"/>
    </location>
</feature>
<evidence type="ECO:0000259" key="6">
    <source>
        <dbReference type="PROSITE" id="PS51151"/>
    </source>
</evidence>
<accession>A0A9P7B6W7</accession>
<dbReference type="PIRSF" id="PIRSF015901">
    <property type="entry name" value="NAC_alpha"/>
    <property type="match status" value="1"/>
</dbReference>
<dbReference type="AlphaFoldDB" id="A0A9P7B6W7"/>
<dbReference type="InterPro" id="IPR044034">
    <property type="entry name" value="NAC-like_UBA"/>
</dbReference>
<feature type="compositionally biased region" description="Acidic residues" evidence="5">
    <location>
        <begin position="101"/>
        <end position="118"/>
    </location>
</feature>
<dbReference type="SMART" id="SM01407">
    <property type="entry name" value="NAC"/>
    <property type="match status" value="1"/>
</dbReference>
<dbReference type="CDD" id="cd22054">
    <property type="entry name" value="NAC_NACA"/>
    <property type="match status" value="1"/>
</dbReference>
<dbReference type="Gene3D" id="1.10.8.10">
    <property type="entry name" value="DNA helicase RuvA subunit, C-terminal domain"/>
    <property type="match status" value="1"/>
</dbReference>
<dbReference type="Pfam" id="PF19026">
    <property type="entry name" value="UBA_HYPK"/>
    <property type="match status" value="1"/>
</dbReference>
<dbReference type="Pfam" id="PF01849">
    <property type="entry name" value="NAC"/>
    <property type="match status" value="1"/>
</dbReference>
<reference evidence="7 8" key="1">
    <citation type="submission" date="2020-11" db="EMBL/GenBank/DDBJ databases">
        <title>Kefir isolates.</title>
        <authorList>
            <person name="Marcisauskas S."/>
            <person name="Kim Y."/>
            <person name="Blasche S."/>
        </authorList>
    </citation>
    <scope>NUCLEOTIDE SEQUENCE [LARGE SCALE GENOMIC DNA]</scope>
    <source>
        <strain evidence="7 8">KR</strain>
    </source>
</reference>
<dbReference type="Gene3D" id="2.20.70.30">
    <property type="entry name" value="Nascent polypeptide-associated complex domain"/>
    <property type="match status" value="1"/>
</dbReference>
<feature type="compositionally biased region" description="Low complexity" evidence="5">
    <location>
        <begin position="69"/>
        <end position="86"/>
    </location>
</feature>
<dbReference type="InterPro" id="IPR016641">
    <property type="entry name" value="EGD2/NACA0like"/>
</dbReference>
<comment type="subcellular location">
    <subcellularLocation>
        <location evidence="1">Cytoplasm</location>
    </subcellularLocation>
</comment>
<dbReference type="Proteomes" id="UP000777482">
    <property type="component" value="Unassembled WGS sequence"/>
</dbReference>
<name>A0A9P7B6W7_RHOMI</name>
<comment type="caution">
    <text evidence="7">The sequence shown here is derived from an EMBL/GenBank/DDBJ whole genome shotgun (WGS) entry which is preliminary data.</text>
</comment>
<dbReference type="FunFam" id="2.20.70.30:FF:000002">
    <property type="entry name" value="Nascent polypeptide-associated complex (NAC), alpha subunit"/>
    <property type="match status" value="1"/>
</dbReference>
<proteinExistence type="inferred from homology"/>
<evidence type="ECO:0000256" key="2">
    <source>
        <dbReference type="ARBA" id="ARBA00009882"/>
    </source>
</evidence>
<evidence type="ECO:0000256" key="3">
    <source>
        <dbReference type="ARBA" id="ARBA00014437"/>
    </source>
</evidence>
<dbReference type="OrthoDB" id="3169036at2759"/>
<protein>
    <recommendedName>
        <fullName evidence="3">Nascent polypeptide-associated complex subunit alpha</fullName>
    </recommendedName>
    <alternativeName>
        <fullName evidence="4">Alpha-NAC</fullName>
    </alternativeName>
</protein>
<evidence type="ECO:0000313" key="7">
    <source>
        <dbReference type="EMBL" id="KAG0661395.1"/>
    </source>
</evidence>
<evidence type="ECO:0000256" key="5">
    <source>
        <dbReference type="SAM" id="MobiDB-lite"/>
    </source>
</evidence>
<evidence type="ECO:0000313" key="8">
    <source>
        <dbReference type="Proteomes" id="UP000777482"/>
    </source>
</evidence>
<dbReference type="EMBL" id="PUHQ01000035">
    <property type="protein sequence ID" value="KAG0661395.1"/>
    <property type="molecule type" value="Genomic_DNA"/>
</dbReference>
<sequence length="152" mass="16197">MKSDKAKETLSKLGLKKVDGVTRVVIRKPKGVLVAIQEPEVFKSPVSDCYIVFGEAKPEDASAGFPNFAQMSQQAQAQQQQQQAASLGDASDKKKESAAAADDEDEGDVDETGLEQDDINVVMSQANCSRARAVKALKATDGDIVQAILDAN</sequence>
<dbReference type="PANTHER" id="PTHR21713">
    <property type="entry name" value="NASCENT POLYPEPTIDE ASSOCIATED COMPLEX ALPHA SUBUNIT-RELATED"/>
    <property type="match status" value="1"/>
</dbReference>